<keyword evidence="2" id="KW-1185">Reference proteome</keyword>
<sequence length="315" mass="34202">MVNWQDPGVQELCAFVLGQTTNVVLGLYLWYFATTLSHGEGRLIRRTTKPTLAHIPYFIARYSMLASLALICVQGRLEANLLTCNSICKLISPLAVSTHTVVQAFVRINSVTGNMALAGASANLGFRALMIWNTKRVIRVLLYGMSFAHLIYAIFVGSFGVQKRYASESRSCTLDIADAHIELTALYIFTLSWDLLILALTVLGLRRDEATRSHLGSLLYTQGVIYALISTVTCVPIAVLSGLNLNSAMNVVAVPLGSTIRPTVEDGTSQETDDKQTNLLTTDFVPPSVSAGTSAETSEEVREIGYAKACAFSLP</sequence>
<organism evidence="1 2">
    <name type="scientific">Phlebia brevispora</name>
    <dbReference type="NCBI Taxonomy" id="194682"/>
    <lineage>
        <taxon>Eukaryota</taxon>
        <taxon>Fungi</taxon>
        <taxon>Dikarya</taxon>
        <taxon>Basidiomycota</taxon>
        <taxon>Agaricomycotina</taxon>
        <taxon>Agaricomycetes</taxon>
        <taxon>Polyporales</taxon>
        <taxon>Meruliaceae</taxon>
        <taxon>Phlebia</taxon>
    </lineage>
</organism>
<evidence type="ECO:0000313" key="2">
    <source>
        <dbReference type="Proteomes" id="UP001148662"/>
    </source>
</evidence>
<evidence type="ECO:0000313" key="1">
    <source>
        <dbReference type="EMBL" id="KAJ3541731.1"/>
    </source>
</evidence>
<accession>A0ACC1SKP9</accession>
<proteinExistence type="predicted"/>
<reference evidence="1" key="1">
    <citation type="submission" date="2022-07" db="EMBL/GenBank/DDBJ databases">
        <title>Genome Sequence of Phlebia brevispora.</title>
        <authorList>
            <person name="Buettner E."/>
        </authorList>
    </citation>
    <scope>NUCLEOTIDE SEQUENCE</scope>
    <source>
        <strain evidence="1">MPL23</strain>
    </source>
</reference>
<dbReference type="Proteomes" id="UP001148662">
    <property type="component" value="Unassembled WGS sequence"/>
</dbReference>
<protein>
    <submittedName>
        <fullName evidence="1">Uncharacterized protein</fullName>
    </submittedName>
</protein>
<dbReference type="EMBL" id="JANHOG010001189">
    <property type="protein sequence ID" value="KAJ3541731.1"/>
    <property type="molecule type" value="Genomic_DNA"/>
</dbReference>
<gene>
    <name evidence="1" type="ORF">NM688_g6044</name>
</gene>
<comment type="caution">
    <text evidence="1">The sequence shown here is derived from an EMBL/GenBank/DDBJ whole genome shotgun (WGS) entry which is preliminary data.</text>
</comment>
<name>A0ACC1SKP9_9APHY</name>